<accession>A0ABD0JE70</accession>
<feature type="compositionally biased region" description="Polar residues" evidence="1">
    <location>
        <begin position="651"/>
        <end position="664"/>
    </location>
</feature>
<keyword evidence="2" id="KW-1133">Transmembrane helix</keyword>
<protein>
    <recommendedName>
        <fullName evidence="3">Ig-like domain-containing protein</fullName>
    </recommendedName>
</protein>
<feature type="compositionally biased region" description="Basic and acidic residues" evidence="1">
    <location>
        <begin position="899"/>
        <end position="908"/>
    </location>
</feature>
<gene>
    <name evidence="4" type="ORF">BaRGS_00035672</name>
</gene>
<feature type="compositionally biased region" description="Polar residues" evidence="1">
    <location>
        <begin position="700"/>
        <end position="709"/>
    </location>
</feature>
<evidence type="ECO:0000256" key="1">
    <source>
        <dbReference type="SAM" id="MobiDB-lite"/>
    </source>
</evidence>
<evidence type="ECO:0000313" key="5">
    <source>
        <dbReference type="Proteomes" id="UP001519460"/>
    </source>
</evidence>
<feature type="compositionally biased region" description="Polar residues" evidence="1">
    <location>
        <begin position="381"/>
        <end position="394"/>
    </location>
</feature>
<feature type="non-terminal residue" evidence="4">
    <location>
        <position position="1"/>
    </location>
</feature>
<evidence type="ECO:0000256" key="2">
    <source>
        <dbReference type="SAM" id="Phobius"/>
    </source>
</evidence>
<keyword evidence="5" id="KW-1185">Reference proteome</keyword>
<evidence type="ECO:0000313" key="4">
    <source>
        <dbReference type="EMBL" id="KAK7471699.1"/>
    </source>
</evidence>
<dbReference type="Proteomes" id="UP001519460">
    <property type="component" value="Unassembled WGS sequence"/>
</dbReference>
<dbReference type="EMBL" id="JACVVK020000482">
    <property type="protein sequence ID" value="KAK7471699.1"/>
    <property type="molecule type" value="Genomic_DNA"/>
</dbReference>
<dbReference type="CDD" id="cd12087">
    <property type="entry name" value="TM_EGFR-like"/>
    <property type="match status" value="1"/>
</dbReference>
<feature type="compositionally biased region" description="Polar residues" evidence="1">
    <location>
        <begin position="909"/>
        <end position="924"/>
    </location>
</feature>
<evidence type="ECO:0000259" key="3">
    <source>
        <dbReference type="PROSITE" id="PS50835"/>
    </source>
</evidence>
<feature type="region of interest" description="Disordered" evidence="1">
    <location>
        <begin position="306"/>
        <end position="924"/>
    </location>
</feature>
<dbReference type="InterPro" id="IPR036179">
    <property type="entry name" value="Ig-like_dom_sf"/>
</dbReference>
<feature type="transmembrane region" description="Helical" evidence="2">
    <location>
        <begin position="209"/>
        <end position="231"/>
    </location>
</feature>
<comment type="caution">
    <text evidence="4">The sequence shown here is derived from an EMBL/GenBank/DDBJ whole genome shotgun (WGS) entry which is preliminary data.</text>
</comment>
<organism evidence="4 5">
    <name type="scientific">Batillaria attramentaria</name>
    <dbReference type="NCBI Taxonomy" id="370345"/>
    <lineage>
        <taxon>Eukaryota</taxon>
        <taxon>Metazoa</taxon>
        <taxon>Spiralia</taxon>
        <taxon>Lophotrochozoa</taxon>
        <taxon>Mollusca</taxon>
        <taxon>Gastropoda</taxon>
        <taxon>Caenogastropoda</taxon>
        <taxon>Sorbeoconcha</taxon>
        <taxon>Cerithioidea</taxon>
        <taxon>Batillariidae</taxon>
        <taxon>Batillaria</taxon>
    </lineage>
</organism>
<name>A0ABD0JE70_9CAEN</name>
<reference evidence="4 5" key="1">
    <citation type="journal article" date="2023" name="Sci. Data">
        <title>Genome assembly of the Korean intertidal mud-creeper Batillaria attramentaria.</title>
        <authorList>
            <person name="Patra A.K."/>
            <person name="Ho P.T."/>
            <person name="Jun S."/>
            <person name="Lee S.J."/>
            <person name="Kim Y."/>
            <person name="Won Y.J."/>
        </authorList>
    </citation>
    <scope>NUCLEOTIDE SEQUENCE [LARGE SCALE GENOMIC DNA]</scope>
    <source>
        <strain evidence="4">Wonlab-2016</strain>
    </source>
</reference>
<feature type="domain" description="Ig-like" evidence="3">
    <location>
        <begin position="2"/>
        <end position="83"/>
    </location>
</feature>
<feature type="compositionally biased region" description="Polar residues" evidence="1">
    <location>
        <begin position="812"/>
        <end position="828"/>
    </location>
</feature>
<feature type="compositionally biased region" description="Low complexity" evidence="1">
    <location>
        <begin position="710"/>
        <end position="722"/>
    </location>
</feature>
<proteinExistence type="predicted"/>
<dbReference type="AlphaFoldDB" id="A0ABD0JE70"/>
<keyword evidence="2" id="KW-0812">Transmembrane</keyword>
<feature type="compositionally biased region" description="Polar residues" evidence="1">
    <location>
        <begin position="436"/>
        <end position="449"/>
    </location>
</feature>
<sequence>GPSADGVRVTGPASFVTDGTRPLTLACEAGDVNPQPTYTWRGVNCENGPTGSACVLTPKHWQDGKDVECRVTNAHTTTTTTVSAVYRLNLSYPPPSPPTLSGSIVQAGDIINCTVTGGKPPVSSVQFSCSNNTWPDQPDTTEGSTVTSSLVLVNASEGEVRCQCSAKWEPQPELYGTHKQDSIIIVMSSDKRQLHGGEPQEDNEPSPGAIVGIVIGLLLVIGLIALAVIMIMRKTREKRRKCRGNSSPSLPNELVNIEAPSQSCANGPQECRPVDSGDYTLVDEKAPLSKPGSSELAGAKDMDVQASPGATHTVSPYEDVDVTSPAFSTDTSIASNGQAAARRLEPAAQQVRGPEGDLDSQVNRKPVGGDGGFAGREDSAEQTSDTSIASNGQATAGRPEPAAQQDRGPEGDLDSQVNRKPVGGDGGFAGREDSAEQTSDTSIASNGQATAGRPEPAAQQDRGPEGDLDSQVNRKPVGGDGGFAGREDSAEQTSDMNVDASPEASHTVSPYEDVDVTSPAFSTDTSIANNGQATARRLEPAAQQGRGQNKKRAGGEGGFALLEAGAEKTSDTSIASNGQATARRPEPAAQQVRGPEGDLDSQVNRKPVGGDGGFAGREDSAEQTSDKNVDASPEASHTVSPYEDVDVTGPAFSTDTSIANNGQATARRLEPAAQQVRGPNKKRAGGGGGLALLEAGAVETSDTSIASNGQAAARRPEPAAQQVRGPEGDLDSQVNRKPVGGDGGFAGREDSAEQTSAFSTDTSIASNGQAAARRLEPAAQQVRGPEGDLDSQVNRKPVGGDGGFAGREDSAEQTSAFSTDTSIASNGQAAARRLEPAAQQVRGPNKKPGGGEGGFAVREDGAEQTSGSANVADVPGLPNAGGENARQGNTQDGDEEDGTYDKLCHDRPTPTTHSVPEQVYSHIN</sequence>
<feature type="compositionally biased region" description="Polar residues" evidence="1">
    <location>
        <begin position="325"/>
        <end position="338"/>
    </location>
</feature>
<feature type="compositionally biased region" description="Basic and acidic residues" evidence="1">
    <location>
        <begin position="616"/>
        <end position="629"/>
    </location>
</feature>
<feature type="compositionally biased region" description="Polar residues" evidence="1">
    <location>
        <begin position="519"/>
        <end position="533"/>
    </location>
</feature>
<keyword evidence="2" id="KW-0472">Membrane</keyword>
<dbReference type="InterPro" id="IPR007110">
    <property type="entry name" value="Ig-like_dom"/>
</dbReference>
<feature type="compositionally biased region" description="Polar residues" evidence="1">
    <location>
        <begin position="571"/>
        <end position="580"/>
    </location>
</feature>
<dbReference type="InterPro" id="IPR013783">
    <property type="entry name" value="Ig-like_fold"/>
</dbReference>
<dbReference type="Gene3D" id="2.60.40.10">
    <property type="entry name" value="Immunoglobulins"/>
    <property type="match status" value="1"/>
</dbReference>
<dbReference type="SUPFAM" id="SSF48726">
    <property type="entry name" value="Immunoglobulin"/>
    <property type="match status" value="1"/>
</dbReference>
<feature type="compositionally biased region" description="Polar residues" evidence="1">
    <location>
        <begin position="753"/>
        <end position="769"/>
    </location>
</feature>
<dbReference type="PROSITE" id="PS50835">
    <property type="entry name" value="IG_LIKE"/>
    <property type="match status" value="1"/>
</dbReference>